<feature type="transmembrane region" description="Helical" evidence="1">
    <location>
        <begin position="28"/>
        <end position="50"/>
    </location>
</feature>
<feature type="transmembrane region" description="Helical" evidence="1">
    <location>
        <begin position="84"/>
        <end position="102"/>
    </location>
</feature>
<name>A0A7S9DVF4_9ALTE</name>
<keyword evidence="1" id="KW-0472">Membrane</keyword>
<organism evidence="3 4">
    <name type="scientific">Salinimonas marina</name>
    <dbReference type="NCBI Taxonomy" id="2785918"/>
    <lineage>
        <taxon>Bacteria</taxon>
        <taxon>Pseudomonadati</taxon>
        <taxon>Pseudomonadota</taxon>
        <taxon>Gammaproteobacteria</taxon>
        <taxon>Alteromonadales</taxon>
        <taxon>Alteromonadaceae</taxon>
        <taxon>Alteromonas/Salinimonas group</taxon>
        <taxon>Salinimonas</taxon>
    </lineage>
</organism>
<dbReference type="Proteomes" id="UP000595095">
    <property type="component" value="Chromosome"/>
</dbReference>
<dbReference type="EMBL" id="CP064795">
    <property type="protein sequence ID" value="QPG04643.1"/>
    <property type="molecule type" value="Genomic_DNA"/>
</dbReference>
<keyword evidence="4" id="KW-1185">Reference proteome</keyword>
<protein>
    <submittedName>
        <fullName evidence="3">DUF3488 domain-containing protein</fullName>
    </submittedName>
</protein>
<evidence type="ECO:0000259" key="2">
    <source>
        <dbReference type="Pfam" id="PF11992"/>
    </source>
</evidence>
<reference evidence="3 4" key="1">
    <citation type="submission" date="2020-11" db="EMBL/GenBank/DDBJ databases">
        <title>Complete genome sequence for Salinimonas sp. strain G2-b.</title>
        <authorList>
            <person name="Park S.-J."/>
        </authorList>
    </citation>
    <scope>NUCLEOTIDE SEQUENCE [LARGE SCALE GENOMIC DNA]</scope>
    <source>
        <strain evidence="3 4">G2-b</strain>
    </source>
</reference>
<accession>A0A7S9DVF4</accession>
<dbReference type="Pfam" id="PF11992">
    <property type="entry name" value="TgpA_N"/>
    <property type="match status" value="1"/>
</dbReference>
<sequence length="164" mass="18030">MSTKALPIAGHRASLALAITVGVTALCLYQQLMGWVLILVLCALGVRYFLYQGAYRRNLQVRTINLLAILTCVALVWFSREQGVLLTMINLLVSACALKLLLLKQARDFLQIAGCTLFLIGCNFIFSQALVSGIVYSVVLMGALLSLQLFYAPNAPLRVILRHC</sequence>
<evidence type="ECO:0000256" key="1">
    <source>
        <dbReference type="SAM" id="Phobius"/>
    </source>
</evidence>
<dbReference type="AlphaFoldDB" id="A0A7S9DVF4"/>
<gene>
    <name evidence="3" type="ORF">IT774_10415</name>
</gene>
<feature type="domain" description="Protein-glutamine gamma-glutamyltransferase TgpA N-terminal" evidence="2">
    <location>
        <begin position="17"/>
        <end position="152"/>
    </location>
</feature>
<feature type="transmembrane region" description="Helical" evidence="1">
    <location>
        <begin position="133"/>
        <end position="152"/>
    </location>
</feature>
<proteinExistence type="predicted"/>
<keyword evidence="1" id="KW-1133">Transmembrane helix</keyword>
<feature type="transmembrane region" description="Helical" evidence="1">
    <location>
        <begin position="62"/>
        <end position="78"/>
    </location>
</feature>
<evidence type="ECO:0000313" key="3">
    <source>
        <dbReference type="EMBL" id="QPG04643.1"/>
    </source>
</evidence>
<evidence type="ECO:0000313" key="4">
    <source>
        <dbReference type="Proteomes" id="UP000595095"/>
    </source>
</evidence>
<dbReference type="KEGG" id="smaa:IT774_10415"/>
<dbReference type="InterPro" id="IPR021878">
    <property type="entry name" value="TgpA_N"/>
</dbReference>
<keyword evidence="1" id="KW-0812">Transmembrane</keyword>